<protein>
    <recommendedName>
        <fullName evidence="4">Bacterial bifunctional deaminase-reductase C-terminal domain-containing protein</fullName>
    </recommendedName>
</protein>
<dbReference type="PANTHER" id="PTHR38011:SF7">
    <property type="entry name" value="2,5-DIAMINO-6-RIBOSYLAMINO-4(3H)-PYRIMIDINONE 5'-PHOSPHATE REDUCTASE"/>
    <property type="match status" value="1"/>
</dbReference>
<gene>
    <name evidence="5" type="ORF">CPHO_05335</name>
</gene>
<proteinExistence type="predicted"/>
<keyword evidence="3" id="KW-0560">Oxidoreductase</keyword>
<dbReference type="GO" id="GO:0009231">
    <property type="term" value="P:riboflavin biosynthetic process"/>
    <property type="evidence" value="ECO:0007669"/>
    <property type="project" value="InterPro"/>
</dbReference>
<name>A0A1L7D2P2_9CORY</name>
<evidence type="ECO:0000256" key="3">
    <source>
        <dbReference type="ARBA" id="ARBA00023002"/>
    </source>
</evidence>
<evidence type="ECO:0000256" key="2">
    <source>
        <dbReference type="ARBA" id="ARBA00022857"/>
    </source>
</evidence>
<dbReference type="InterPro" id="IPR002734">
    <property type="entry name" value="RibDG_C"/>
</dbReference>
<accession>A0A1L7D2P2</accession>
<dbReference type="RefSeq" id="WP_075733851.1">
    <property type="nucleotide sequence ID" value="NZ_CP009249.1"/>
</dbReference>
<keyword evidence="6" id="KW-1185">Reference proteome</keyword>
<feature type="domain" description="Bacterial bifunctional deaminase-reductase C-terminal" evidence="4">
    <location>
        <begin position="23"/>
        <end position="191"/>
    </location>
</feature>
<evidence type="ECO:0000313" key="6">
    <source>
        <dbReference type="Proteomes" id="UP000185491"/>
    </source>
</evidence>
<dbReference type="InterPro" id="IPR050765">
    <property type="entry name" value="Riboflavin_Biosynth_HTPR"/>
</dbReference>
<dbReference type="OrthoDB" id="5243299at2"/>
<dbReference type="PANTHER" id="PTHR38011">
    <property type="entry name" value="DIHYDROFOLATE REDUCTASE FAMILY PROTEIN (AFU_ORTHOLOGUE AFUA_8G06820)"/>
    <property type="match status" value="1"/>
</dbReference>
<dbReference type="KEGG" id="cpho:CPHO_05335"/>
<dbReference type="AlphaFoldDB" id="A0A1L7D2P2"/>
<organism evidence="5 6">
    <name type="scientific">Corynebacterium phocae</name>
    <dbReference type="NCBI Taxonomy" id="161895"/>
    <lineage>
        <taxon>Bacteria</taxon>
        <taxon>Bacillati</taxon>
        <taxon>Actinomycetota</taxon>
        <taxon>Actinomycetes</taxon>
        <taxon>Mycobacteriales</taxon>
        <taxon>Corynebacteriaceae</taxon>
        <taxon>Corynebacterium</taxon>
    </lineage>
</organism>
<evidence type="ECO:0000313" key="5">
    <source>
        <dbReference type="EMBL" id="APT92409.1"/>
    </source>
</evidence>
<dbReference type="Proteomes" id="UP000185491">
    <property type="component" value="Chromosome"/>
</dbReference>
<evidence type="ECO:0000256" key="1">
    <source>
        <dbReference type="ARBA" id="ARBA00005104"/>
    </source>
</evidence>
<evidence type="ECO:0000259" key="4">
    <source>
        <dbReference type="Pfam" id="PF01872"/>
    </source>
</evidence>
<dbReference type="Pfam" id="PF01872">
    <property type="entry name" value="RibD_C"/>
    <property type="match status" value="1"/>
</dbReference>
<dbReference type="SUPFAM" id="SSF53597">
    <property type="entry name" value="Dihydrofolate reductase-like"/>
    <property type="match status" value="1"/>
</dbReference>
<keyword evidence="2" id="KW-0521">NADP</keyword>
<dbReference type="EMBL" id="CP009249">
    <property type="protein sequence ID" value="APT92409.1"/>
    <property type="molecule type" value="Genomic_DNA"/>
</dbReference>
<dbReference type="GO" id="GO:0008703">
    <property type="term" value="F:5-amino-6-(5-phosphoribosylamino)uracil reductase activity"/>
    <property type="evidence" value="ECO:0007669"/>
    <property type="project" value="InterPro"/>
</dbReference>
<comment type="pathway">
    <text evidence="1">Cofactor biosynthesis; riboflavin biosynthesis.</text>
</comment>
<reference evidence="5 6" key="1">
    <citation type="submission" date="2014-08" db="EMBL/GenBank/DDBJ databases">
        <title>Complete genome sequence of Corynebacterium phocae M408/89/1(T)(=DSM 44612(T)), isolated from the common seal (Phoca vitulina).</title>
        <authorList>
            <person name="Ruckert C."/>
            <person name="Albersmeier A."/>
            <person name="Winkler A."/>
            <person name="Kalinowski J."/>
        </authorList>
    </citation>
    <scope>NUCLEOTIDE SEQUENCE [LARGE SCALE GENOMIC DNA]</scope>
    <source>
        <strain evidence="5 6">M408/89/1</strain>
    </source>
</reference>
<dbReference type="Gene3D" id="3.40.430.10">
    <property type="entry name" value="Dihydrofolate Reductase, subunit A"/>
    <property type="match status" value="1"/>
</dbReference>
<dbReference type="InterPro" id="IPR024072">
    <property type="entry name" value="DHFR-like_dom_sf"/>
</dbReference>
<dbReference type="NCBIfam" id="NF010663">
    <property type="entry name" value="PRK14059.1-1"/>
    <property type="match status" value="1"/>
</dbReference>
<sequence length="234" mass="25096">MKTHSSPTPELLLGPKSGPGIRAIMVSSLTGSAAMSGNSQELGNQADTGLLMALRQWADVVLVGSATVKKENYGGVQPTPARPVPPPIAVATRSLDFNVNSRFFRDCTTPPLFLCPEKSLSREDIRSRAKAIEKAGGKVLTAGTGTIEDYLRVLQTHGMTRVSCEGGPGILGQCIRADRLDKLYLTLSPHLGSGVELPLSYDAEKPVYRRMVLESVIPDVDGTVFLRYSRTAGE</sequence>
<dbReference type="STRING" id="161895.CPHO_05335"/>